<dbReference type="Proteomes" id="UP001060215">
    <property type="component" value="Chromosome 6"/>
</dbReference>
<proteinExistence type="predicted"/>
<reference evidence="1 2" key="1">
    <citation type="journal article" date="2022" name="Plant J.">
        <title>Chromosome-level genome of Camellia lanceoleosa provides a valuable resource for understanding genome evolution and self-incompatibility.</title>
        <authorList>
            <person name="Gong W."/>
            <person name="Xiao S."/>
            <person name="Wang L."/>
            <person name="Liao Z."/>
            <person name="Chang Y."/>
            <person name="Mo W."/>
            <person name="Hu G."/>
            <person name="Li W."/>
            <person name="Zhao G."/>
            <person name="Zhu H."/>
            <person name="Hu X."/>
            <person name="Ji K."/>
            <person name="Xiang X."/>
            <person name="Song Q."/>
            <person name="Yuan D."/>
            <person name="Jin S."/>
            <person name="Zhang L."/>
        </authorList>
    </citation>
    <scope>NUCLEOTIDE SEQUENCE [LARGE SCALE GENOMIC DNA]</scope>
    <source>
        <strain evidence="1">SQ_2022a</strain>
    </source>
</reference>
<dbReference type="EMBL" id="CM045763">
    <property type="protein sequence ID" value="KAI8024248.1"/>
    <property type="molecule type" value="Genomic_DNA"/>
</dbReference>
<keyword evidence="2" id="KW-1185">Reference proteome</keyword>
<protein>
    <submittedName>
        <fullName evidence="1">Pentatricopeptide repeat-containing protein</fullName>
    </submittedName>
</protein>
<organism evidence="1 2">
    <name type="scientific">Camellia lanceoleosa</name>
    <dbReference type="NCBI Taxonomy" id="1840588"/>
    <lineage>
        <taxon>Eukaryota</taxon>
        <taxon>Viridiplantae</taxon>
        <taxon>Streptophyta</taxon>
        <taxon>Embryophyta</taxon>
        <taxon>Tracheophyta</taxon>
        <taxon>Spermatophyta</taxon>
        <taxon>Magnoliopsida</taxon>
        <taxon>eudicotyledons</taxon>
        <taxon>Gunneridae</taxon>
        <taxon>Pentapetalae</taxon>
        <taxon>asterids</taxon>
        <taxon>Ericales</taxon>
        <taxon>Theaceae</taxon>
        <taxon>Camellia</taxon>
    </lineage>
</organism>
<name>A0ACC0IG19_9ERIC</name>
<accession>A0ACC0IG19</accession>
<sequence>MLNRSIKIHKFQKAMSFSNSSSSSLSLIIPHASHVDPQELSIIRRLDSCKSTRELKQVHSYIIKTKPTLQTQLIYTKFISICAISHNHTDLSYVNAIFTQVSNPSIRVYNAIIRCYSRCKNSNDSFTALLFYRELLVKGLVPDNYTYPFVFKACAQSRALREGQEVHGHVVKNGLVLDLYVVNTLMRMYAVCGVIGAVRKLFDECPQRDLVSWTTLIQGYVKMGFWKEGVKVFFEMCEANLRADEMTMVVVLSACANLGDLILGRRIHSYMRDHNMNFDVFIGNALVDMYLKCGDADLARKVFNEMPVKNVVSWNSMISGLTQQGEFKEALNMFRKMQSRGVKPDDVTIVGVLNSCSNLGMLELGKWVHAYVDRNRIKADGYIGNALVDMYAKCGNIDEAFKVFNGMKCRDVYTYTAIIVGLAMHGQGGKALDLFSEMPKMGIEPDSVTYIGVLMACSHTGLVGEGRKHFSQMSRVYNLEPQTEHYGCMVDLLGRAGLINEAEEFIKNMPIEPDAFVWGALLGACKIQGKVELAEIVMDKLVKIEPERDGAYILMSNIYSSANKWRDAIKLRKALKERNMKKTPGCSSIELDGVVHEFRKGDKSHQKTKAIYILLDQITGLCKE</sequence>
<gene>
    <name evidence="1" type="ORF">LOK49_LG03G02809</name>
</gene>
<evidence type="ECO:0000313" key="1">
    <source>
        <dbReference type="EMBL" id="KAI8024248.1"/>
    </source>
</evidence>
<comment type="caution">
    <text evidence="1">The sequence shown here is derived from an EMBL/GenBank/DDBJ whole genome shotgun (WGS) entry which is preliminary data.</text>
</comment>
<evidence type="ECO:0000313" key="2">
    <source>
        <dbReference type="Proteomes" id="UP001060215"/>
    </source>
</evidence>